<evidence type="ECO:0000313" key="2">
    <source>
        <dbReference type="EMBL" id="CCC47706.1"/>
    </source>
</evidence>
<feature type="region of interest" description="Disordered" evidence="1">
    <location>
        <begin position="120"/>
        <end position="174"/>
    </location>
</feature>
<feature type="region of interest" description="Disordered" evidence="1">
    <location>
        <begin position="1"/>
        <end position="36"/>
    </location>
</feature>
<gene>
    <name evidence="2" type="ORF">TVY486_0403730</name>
</gene>
<dbReference type="AlphaFoldDB" id="G0TUS0"/>
<sequence>MKDNPLMQRLSGAPLQKAQKGARNNGAIGSQSRTKVHKDMTLSAPVFHSTTDARSHLVDEPTSTNLVRTRGSTLHGYDNGVLGNGKFRRNVMGILHFVRNSDDLQNAALAATPGMKRTENELSLDSSTSRVIHSASRKSVARGRRDLMDSVGAPPVGGASASGSVMKGSMQSHRDSLTSQNCREENFDSILGHIVKGYRQINPKGCNPCRGHDTFERASGVTCLVNHAVDSCVPRETSASLTDSYSNLSVLTSNCDHYFEKRLSFNTRSEFTDVEDESEINLKTNVLMGLATFDEKNAEVSVSVSCPIKMIALPFTFSGTAKAPEMPKGTAISASRTLASFSMTLSSSLLQAGDVEWDEAHGGADSDVTLKSAVELLSISSGCDCLRMNYTGSSLSTTCGDLVAAMK</sequence>
<feature type="compositionally biased region" description="Low complexity" evidence="1">
    <location>
        <begin position="150"/>
        <end position="165"/>
    </location>
</feature>
<protein>
    <submittedName>
        <fullName evidence="2">Uncharacterized protein</fullName>
    </submittedName>
</protein>
<evidence type="ECO:0000256" key="1">
    <source>
        <dbReference type="SAM" id="MobiDB-lite"/>
    </source>
</evidence>
<dbReference type="VEuPathDB" id="TriTrypDB:TvY486_0403730"/>
<proteinExistence type="predicted"/>
<dbReference type="EMBL" id="HE573020">
    <property type="protein sequence ID" value="CCC47706.1"/>
    <property type="molecule type" value="Genomic_DNA"/>
</dbReference>
<accession>G0TUS0</accession>
<organism evidence="2">
    <name type="scientific">Trypanosoma vivax (strain Y486)</name>
    <dbReference type="NCBI Taxonomy" id="1055687"/>
    <lineage>
        <taxon>Eukaryota</taxon>
        <taxon>Discoba</taxon>
        <taxon>Euglenozoa</taxon>
        <taxon>Kinetoplastea</taxon>
        <taxon>Metakinetoplastina</taxon>
        <taxon>Trypanosomatida</taxon>
        <taxon>Trypanosomatidae</taxon>
        <taxon>Trypanosoma</taxon>
        <taxon>Duttonella</taxon>
    </lineage>
</organism>
<reference evidence="2" key="1">
    <citation type="journal article" date="2012" name="Proc. Natl. Acad. Sci. U.S.A.">
        <title>Antigenic diversity is generated by distinct evolutionary mechanisms in African trypanosome species.</title>
        <authorList>
            <person name="Jackson A.P."/>
            <person name="Berry A."/>
            <person name="Aslett M."/>
            <person name="Allison H.C."/>
            <person name="Burton P."/>
            <person name="Vavrova-Anderson J."/>
            <person name="Brown R."/>
            <person name="Browne H."/>
            <person name="Corton N."/>
            <person name="Hauser H."/>
            <person name="Gamble J."/>
            <person name="Gilderthorp R."/>
            <person name="Marcello L."/>
            <person name="McQuillan J."/>
            <person name="Otto T.D."/>
            <person name="Quail M.A."/>
            <person name="Sanders M.J."/>
            <person name="van Tonder A."/>
            <person name="Ginger M.L."/>
            <person name="Field M.C."/>
            <person name="Barry J.D."/>
            <person name="Hertz-Fowler C."/>
            <person name="Berriman M."/>
        </authorList>
    </citation>
    <scope>NUCLEOTIDE SEQUENCE</scope>
    <source>
        <strain evidence="2">Y486</strain>
    </source>
</reference>
<feature type="compositionally biased region" description="Polar residues" evidence="1">
    <location>
        <begin position="121"/>
        <end position="131"/>
    </location>
</feature>
<name>G0TUS0_TRYVY</name>